<reference evidence="1" key="1">
    <citation type="journal article" date="2020" name="Stud. Mycol.">
        <title>101 Dothideomycetes genomes: a test case for predicting lifestyles and emergence of pathogens.</title>
        <authorList>
            <person name="Haridas S."/>
            <person name="Albert R."/>
            <person name="Binder M."/>
            <person name="Bloem J."/>
            <person name="Labutti K."/>
            <person name="Salamov A."/>
            <person name="Andreopoulos B."/>
            <person name="Baker S."/>
            <person name="Barry K."/>
            <person name="Bills G."/>
            <person name="Bluhm B."/>
            <person name="Cannon C."/>
            <person name="Castanera R."/>
            <person name="Culley D."/>
            <person name="Daum C."/>
            <person name="Ezra D."/>
            <person name="Gonzalez J."/>
            <person name="Henrissat B."/>
            <person name="Kuo A."/>
            <person name="Liang C."/>
            <person name="Lipzen A."/>
            <person name="Lutzoni F."/>
            <person name="Magnuson J."/>
            <person name="Mondo S."/>
            <person name="Nolan M."/>
            <person name="Ohm R."/>
            <person name="Pangilinan J."/>
            <person name="Park H.-J."/>
            <person name="Ramirez L."/>
            <person name="Alfaro M."/>
            <person name="Sun H."/>
            <person name="Tritt A."/>
            <person name="Yoshinaga Y."/>
            <person name="Zwiers L.-H."/>
            <person name="Turgeon B."/>
            <person name="Goodwin S."/>
            <person name="Spatafora J."/>
            <person name="Crous P."/>
            <person name="Grigoriev I."/>
        </authorList>
    </citation>
    <scope>NUCLEOTIDE SEQUENCE</scope>
    <source>
        <strain evidence="1">CBS 627.86</strain>
    </source>
</reference>
<accession>A0A6A5YHB3</accession>
<proteinExistence type="predicted"/>
<dbReference type="AlphaFoldDB" id="A0A6A5YHB3"/>
<evidence type="ECO:0000313" key="1">
    <source>
        <dbReference type="EMBL" id="KAF2106330.1"/>
    </source>
</evidence>
<organism evidence="1 2">
    <name type="scientific">Lophiotrema nucula</name>
    <dbReference type="NCBI Taxonomy" id="690887"/>
    <lineage>
        <taxon>Eukaryota</taxon>
        <taxon>Fungi</taxon>
        <taxon>Dikarya</taxon>
        <taxon>Ascomycota</taxon>
        <taxon>Pezizomycotina</taxon>
        <taxon>Dothideomycetes</taxon>
        <taxon>Pleosporomycetidae</taxon>
        <taxon>Pleosporales</taxon>
        <taxon>Lophiotremataceae</taxon>
        <taxon>Lophiotrema</taxon>
    </lineage>
</organism>
<evidence type="ECO:0000313" key="2">
    <source>
        <dbReference type="Proteomes" id="UP000799770"/>
    </source>
</evidence>
<dbReference type="Proteomes" id="UP000799770">
    <property type="component" value="Unassembled WGS sequence"/>
</dbReference>
<sequence length="61" mass="6566">MGSFVAPAGRSLADLSMASGRTVTNPTKATLHESPAHRIDQGVKTLHYTTRCLALLIIWTT</sequence>
<gene>
    <name evidence="1" type="ORF">BDV96DRAFT_591058</name>
</gene>
<keyword evidence="2" id="KW-1185">Reference proteome</keyword>
<dbReference type="EMBL" id="ML977363">
    <property type="protein sequence ID" value="KAF2106330.1"/>
    <property type="molecule type" value="Genomic_DNA"/>
</dbReference>
<name>A0A6A5YHB3_9PLEO</name>
<protein>
    <submittedName>
        <fullName evidence="1">Uncharacterized protein</fullName>
    </submittedName>
</protein>